<dbReference type="Pfam" id="PF04669">
    <property type="entry name" value="PBDC1"/>
    <property type="match status" value="1"/>
</dbReference>
<comment type="caution">
    <text evidence="3">The sequence shown here is derived from an EMBL/GenBank/DDBJ whole genome shotgun (WGS) entry which is preliminary data.</text>
</comment>
<keyword evidence="4" id="KW-1185">Reference proteome</keyword>
<evidence type="ECO:0000313" key="2">
    <source>
        <dbReference type="EMBL" id="PRP75218.1"/>
    </source>
</evidence>
<dbReference type="STRING" id="1890364.A0A2P6NJV8"/>
<dbReference type="PANTHER" id="PTHR13410">
    <property type="entry name" value="PROTEIN PBDC1"/>
    <property type="match status" value="1"/>
</dbReference>
<accession>A0A2P6NJV8</accession>
<evidence type="ECO:0000313" key="4">
    <source>
        <dbReference type="Proteomes" id="UP000241769"/>
    </source>
</evidence>
<dbReference type="Proteomes" id="UP000241769">
    <property type="component" value="Unassembled WGS sequence"/>
</dbReference>
<dbReference type="OrthoDB" id="10248897at2759"/>
<sequence>MSIVKPRAPLPGEALPEVENNPDIERQWVVKAVAHSEAYFKLINAVDTTALRLTKTVFEKMSVDVISEDQMKSAQGKAVWGPFMMRFKERVQDFNFLTMLRVDSSKDYSQENTIVVPRIQFLAIEVARNREGKNTKITSS</sequence>
<dbReference type="AlphaFoldDB" id="A0A2P6NJV8"/>
<dbReference type="GO" id="GO:0005737">
    <property type="term" value="C:cytoplasm"/>
    <property type="evidence" value="ECO:0007669"/>
    <property type="project" value="TreeGrafter"/>
</dbReference>
<evidence type="ECO:0000259" key="1">
    <source>
        <dbReference type="Pfam" id="PF04669"/>
    </source>
</evidence>
<protein>
    <recommendedName>
        <fullName evidence="1">Polysaccharide biosynthesis domain-containing protein</fullName>
    </recommendedName>
</protein>
<organism evidence="3 4">
    <name type="scientific">Planoprotostelium fungivorum</name>
    <dbReference type="NCBI Taxonomy" id="1890364"/>
    <lineage>
        <taxon>Eukaryota</taxon>
        <taxon>Amoebozoa</taxon>
        <taxon>Evosea</taxon>
        <taxon>Variosea</taxon>
        <taxon>Cavosteliida</taxon>
        <taxon>Cavosteliaceae</taxon>
        <taxon>Planoprotostelium</taxon>
    </lineage>
</organism>
<gene>
    <name evidence="3" type="ORF">PROFUN_08437</name>
    <name evidence="2" type="ORF">PROFUN_15940</name>
</gene>
<dbReference type="EMBL" id="MDYQ01000407">
    <property type="protein sequence ID" value="PRP75218.1"/>
    <property type="molecule type" value="Genomic_DNA"/>
</dbReference>
<dbReference type="PANTHER" id="PTHR13410:SF9">
    <property type="entry name" value="PROTEIN PBDC1"/>
    <property type="match status" value="1"/>
</dbReference>
<dbReference type="InParanoid" id="A0A2P6NJV8"/>
<feature type="domain" description="Polysaccharide biosynthesis" evidence="1">
    <location>
        <begin position="24"/>
        <end position="137"/>
    </location>
</feature>
<dbReference type="InterPro" id="IPR021148">
    <property type="entry name" value="Polysacc_synth_dom"/>
</dbReference>
<dbReference type="InterPro" id="IPR023139">
    <property type="entry name" value="PBDC1-like_dom_sf"/>
</dbReference>
<reference evidence="3 4" key="1">
    <citation type="journal article" date="2018" name="Genome Biol. Evol.">
        <title>Multiple Roots of Fruiting Body Formation in Amoebozoa.</title>
        <authorList>
            <person name="Hillmann F."/>
            <person name="Forbes G."/>
            <person name="Novohradska S."/>
            <person name="Ferling I."/>
            <person name="Riege K."/>
            <person name="Groth M."/>
            <person name="Westermann M."/>
            <person name="Marz M."/>
            <person name="Spaller T."/>
            <person name="Winckler T."/>
            <person name="Schaap P."/>
            <person name="Glockner G."/>
        </authorList>
    </citation>
    <scope>NUCLEOTIDE SEQUENCE [LARGE SCALE GENOMIC DNA]</scope>
    <source>
        <strain evidence="3 4">Jena</strain>
    </source>
</reference>
<dbReference type="EMBL" id="MDYQ01000067">
    <property type="protein sequence ID" value="PRP84237.1"/>
    <property type="molecule type" value="Genomic_DNA"/>
</dbReference>
<dbReference type="InterPro" id="IPR008476">
    <property type="entry name" value="PBDC1_metazoa/fungi"/>
</dbReference>
<dbReference type="Gene3D" id="1.10.3560.10">
    <property type="entry name" value="yst0336 like domain"/>
    <property type="match status" value="1"/>
</dbReference>
<proteinExistence type="predicted"/>
<name>A0A2P6NJV8_9EUKA</name>
<evidence type="ECO:0000313" key="3">
    <source>
        <dbReference type="EMBL" id="PRP84237.1"/>
    </source>
</evidence>